<keyword evidence="2 9" id="KW-0812">Transmembrane</keyword>
<dbReference type="Proteomes" id="UP000694620">
    <property type="component" value="Chromosome 12"/>
</dbReference>
<organism evidence="11 12">
    <name type="scientific">Erpetoichthys calabaricus</name>
    <name type="common">Rope fish</name>
    <name type="synonym">Calamoichthys calabaricus</name>
    <dbReference type="NCBI Taxonomy" id="27687"/>
    <lineage>
        <taxon>Eukaryota</taxon>
        <taxon>Metazoa</taxon>
        <taxon>Chordata</taxon>
        <taxon>Craniata</taxon>
        <taxon>Vertebrata</taxon>
        <taxon>Euteleostomi</taxon>
        <taxon>Actinopterygii</taxon>
        <taxon>Polypteriformes</taxon>
        <taxon>Polypteridae</taxon>
        <taxon>Erpetoichthys</taxon>
    </lineage>
</organism>
<keyword evidence="5" id="KW-0175">Coiled coil</keyword>
<feature type="domain" description="Mff-like" evidence="10">
    <location>
        <begin position="17"/>
        <end position="72"/>
    </location>
</feature>
<keyword evidence="7 9" id="KW-0472">Membrane</keyword>
<feature type="transmembrane region" description="Helical" evidence="9">
    <location>
        <begin position="275"/>
        <end position="293"/>
    </location>
</feature>
<dbReference type="Pfam" id="PF05644">
    <property type="entry name" value="Miff"/>
    <property type="match status" value="2"/>
</dbReference>
<dbReference type="GO" id="GO:0006626">
    <property type="term" value="P:protein targeting to mitochondrion"/>
    <property type="evidence" value="ECO:0007669"/>
    <property type="project" value="TreeGrafter"/>
</dbReference>
<keyword evidence="8 9" id="KW-0576">Peroxisome</keyword>
<dbReference type="InterPro" id="IPR008518">
    <property type="entry name" value="Mff/Tango-11"/>
</dbReference>
<evidence type="ECO:0000256" key="8">
    <source>
        <dbReference type="ARBA" id="ARBA00023140"/>
    </source>
</evidence>
<dbReference type="Ensembl" id="ENSECRT00000017849.1">
    <property type="protein sequence ID" value="ENSECRP00000017505.1"/>
    <property type="gene ID" value="ENSECRG00000011683.1"/>
</dbReference>
<evidence type="ECO:0000256" key="5">
    <source>
        <dbReference type="ARBA" id="ARBA00023054"/>
    </source>
</evidence>
<reference evidence="11" key="2">
    <citation type="submission" date="2025-08" db="UniProtKB">
        <authorList>
            <consortium name="Ensembl"/>
        </authorList>
    </citation>
    <scope>IDENTIFICATION</scope>
</reference>
<dbReference type="GO" id="GO:0000266">
    <property type="term" value="P:mitochondrial fission"/>
    <property type="evidence" value="ECO:0007669"/>
    <property type="project" value="UniProtKB-UniRule"/>
</dbReference>
<keyword evidence="6 9" id="KW-0496">Mitochondrion</keyword>
<feature type="domain" description="Mff-like" evidence="10">
    <location>
        <begin position="102"/>
        <end position="295"/>
    </location>
</feature>
<dbReference type="GO" id="GO:0090141">
    <property type="term" value="P:positive regulation of mitochondrial fission"/>
    <property type="evidence" value="ECO:0007669"/>
    <property type="project" value="UniProtKB-UniRule"/>
</dbReference>
<comment type="subcellular location">
    <subcellularLocation>
        <location evidence="9">Mitochondrion outer membrane</location>
        <topology evidence="9">Single-pass type IV membrane protein</topology>
    </subcellularLocation>
    <subcellularLocation>
        <location evidence="9">Peroxisome</location>
    </subcellularLocation>
</comment>
<proteinExistence type="inferred from homology"/>
<evidence type="ECO:0000259" key="10">
    <source>
        <dbReference type="Pfam" id="PF05644"/>
    </source>
</evidence>
<evidence type="ECO:0000313" key="12">
    <source>
        <dbReference type="Proteomes" id="UP000694620"/>
    </source>
</evidence>
<evidence type="ECO:0000256" key="3">
    <source>
        <dbReference type="ARBA" id="ARBA00022787"/>
    </source>
</evidence>
<dbReference type="InterPro" id="IPR039433">
    <property type="entry name" value="Mff-like_dom"/>
</dbReference>
<keyword evidence="12" id="KW-1185">Reference proteome</keyword>
<keyword evidence="4 9" id="KW-1133">Transmembrane helix</keyword>
<dbReference type="PANTHER" id="PTHR16501">
    <property type="entry name" value="TRANSPORT AND GOLGI ORGANIZATION PROTEIN 11"/>
    <property type="match status" value="1"/>
</dbReference>
<evidence type="ECO:0000256" key="4">
    <source>
        <dbReference type="ARBA" id="ARBA00022989"/>
    </source>
</evidence>
<evidence type="ECO:0000256" key="1">
    <source>
        <dbReference type="ARBA" id="ARBA00009806"/>
    </source>
</evidence>
<dbReference type="GO" id="GO:0005777">
    <property type="term" value="C:peroxisome"/>
    <property type="evidence" value="ECO:0007669"/>
    <property type="project" value="UniProtKB-SubCell"/>
</dbReference>
<evidence type="ECO:0000256" key="6">
    <source>
        <dbReference type="ARBA" id="ARBA00023128"/>
    </source>
</evidence>
<name>A0A8C4SNX2_ERPCA</name>
<protein>
    <recommendedName>
        <fullName evidence="9">Mitochondrial fission factor</fullName>
    </recommendedName>
</protein>
<dbReference type="GeneTree" id="ENSGT00730000112379"/>
<sequence length="295" mass="33834">MAGSVHLMDTEDPAQGSRLRCDLGYTEAINKQMRVPDKLKVAEVPSDDAIEEQEDSSSLSFSMHIPDRLSVADISYGNFRPPFFTKSSTKCLIPATDLHYPPLLQIHRDQKSKDWNRRNAREVSLRRTQSESTFSKTPLGLCEALKQQQNLRSLKPVNSASIHTTTEPDQNLLSAHRVHHLAKYLWQHALQRLLQAFNQTLAKRYGFPKGTLYENTRHSFSENVRKSSNLDSGVAIEQEDVSPVDIIALKRQVTKMTRRLMAVEKQNAKHRHNEMILFSILLSACIFNSWLWLRR</sequence>
<dbReference type="RefSeq" id="XP_051791154.1">
    <property type="nucleotide sequence ID" value="XM_051935194.1"/>
</dbReference>
<dbReference type="GO" id="GO:0090314">
    <property type="term" value="P:positive regulation of protein targeting to membrane"/>
    <property type="evidence" value="ECO:0007669"/>
    <property type="project" value="UniProtKB-UniRule"/>
</dbReference>
<dbReference type="AlphaFoldDB" id="A0A8C4SNX2"/>
<gene>
    <name evidence="11" type="primary">LOC114662494</name>
</gene>
<reference evidence="11" key="3">
    <citation type="submission" date="2025-09" db="UniProtKB">
        <authorList>
            <consortium name="Ensembl"/>
        </authorList>
    </citation>
    <scope>IDENTIFICATION</scope>
</reference>
<evidence type="ECO:0000256" key="9">
    <source>
        <dbReference type="RuleBase" id="RU368040"/>
    </source>
</evidence>
<dbReference type="GO" id="GO:0005741">
    <property type="term" value="C:mitochondrial outer membrane"/>
    <property type="evidence" value="ECO:0007669"/>
    <property type="project" value="UniProtKB-SubCell"/>
</dbReference>
<comment type="function">
    <text evidence="9">Plays a role in mitochondrial and peroxisomal fission. Promotes the recruitment and association of the fission mediator dynamin-related protein 1 (DNM1L) to the mitochondrial surface.</text>
</comment>
<evidence type="ECO:0000256" key="2">
    <source>
        <dbReference type="ARBA" id="ARBA00022692"/>
    </source>
</evidence>
<accession>A0A8C4SNX2</accession>
<evidence type="ECO:0000256" key="7">
    <source>
        <dbReference type="ARBA" id="ARBA00023136"/>
    </source>
</evidence>
<reference evidence="11" key="1">
    <citation type="submission" date="2021-06" db="EMBL/GenBank/DDBJ databases">
        <authorList>
            <consortium name="Wellcome Sanger Institute Data Sharing"/>
        </authorList>
    </citation>
    <scope>NUCLEOTIDE SEQUENCE [LARGE SCALE GENOMIC DNA]</scope>
</reference>
<evidence type="ECO:0000313" key="11">
    <source>
        <dbReference type="Ensembl" id="ENSECRP00000017505.1"/>
    </source>
</evidence>
<keyword evidence="3 9" id="KW-1000">Mitochondrion outer membrane</keyword>
<dbReference type="GeneID" id="114662494"/>
<comment type="similarity">
    <text evidence="1 9">Belongs to the Tango11 family.</text>
</comment>
<dbReference type="PANTHER" id="PTHR16501:SF16">
    <property type="entry name" value="MITOCHONDRIAL FISSION FACTOR"/>
    <property type="match status" value="1"/>
</dbReference>